<sequence>MTDCLCNFLSPQRGQLEHARPFLSSPIYILEIVKLTSLGAQWEIRILSKRHNAGNEVEANRIRVEHPNEAECVHEGRVLGLITLTHLPPIYSERVFALATPGFHKNYKVAELLARNLTPPYLSNRAEVKRINLTLLDPEPNTSPMLILCSDGLCDLYSRRLKTGDDVIVQPVQQWLTKLDHEVDVNLALDLLWDALSGNNGAETAIDAPPDRHTSEMMLGFK</sequence>
<dbReference type="OrthoDB" id="420076at2759"/>
<keyword evidence="2" id="KW-1185">Reference proteome</keyword>
<dbReference type="Proteomes" id="UP000724874">
    <property type="component" value="Unassembled WGS sequence"/>
</dbReference>
<dbReference type="AlphaFoldDB" id="A0A9P5TUS6"/>
<dbReference type="InterPro" id="IPR036457">
    <property type="entry name" value="PPM-type-like_dom_sf"/>
</dbReference>
<organism evidence="1 2">
    <name type="scientific">Gymnopilus junonius</name>
    <name type="common">Spectacular rustgill mushroom</name>
    <name type="synonym">Gymnopilus spectabilis subsp. junonius</name>
    <dbReference type="NCBI Taxonomy" id="109634"/>
    <lineage>
        <taxon>Eukaryota</taxon>
        <taxon>Fungi</taxon>
        <taxon>Dikarya</taxon>
        <taxon>Basidiomycota</taxon>
        <taxon>Agaricomycotina</taxon>
        <taxon>Agaricomycetes</taxon>
        <taxon>Agaricomycetidae</taxon>
        <taxon>Agaricales</taxon>
        <taxon>Agaricineae</taxon>
        <taxon>Hymenogastraceae</taxon>
        <taxon>Gymnopilus</taxon>
    </lineage>
</organism>
<reference evidence="1" key="1">
    <citation type="submission" date="2020-11" db="EMBL/GenBank/DDBJ databases">
        <authorList>
            <consortium name="DOE Joint Genome Institute"/>
            <person name="Ahrendt S."/>
            <person name="Riley R."/>
            <person name="Andreopoulos W."/>
            <person name="LaButti K."/>
            <person name="Pangilinan J."/>
            <person name="Ruiz-duenas F.J."/>
            <person name="Barrasa J.M."/>
            <person name="Sanchez-Garcia M."/>
            <person name="Camarero S."/>
            <person name="Miyauchi S."/>
            <person name="Serrano A."/>
            <person name="Linde D."/>
            <person name="Babiker R."/>
            <person name="Drula E."/>
            <person name="Ayuso-Fernandez I."/>
            <person name="Pacheco R."/>
            <person name="Padilla G."/>
            <person name="Ferreira P."/>
            <person name="Barriuso J."/>
            <person name="Kellner H."/>
            <person name="Castanera R."/>
            <person name="Alfaro M."/>
            <person name="Ramirez L."/>
            <person name="Pisabarro A.G."/>
            <person name="Kuo A."/>
            <person name="Tritt A."/>
            <person name="Lipzen A."/>
            <person name="He G."/>
            <person name="Yan M."/>
            <person name="Ng V."/>
            <person name="Cullen D."/>
            <person name="Martin F."/>
            <person name="Rosso M.-N."/>
            <person name="Henrissat B."/>
            <person name="Hibbett D."/>
            <person name="Martinez A.T."/>
            <person name="Grigoriev I.V."/>
        </authorList>
    </citation>
    <scope>NUCLEOTIDE SEQUENCE</scope>
    <source>
        <strain evidence="1">AH 44721</strain>
    </source>
</reference>
<proteinExistence type="predicted"/>
<evidence type="ECO:0000313" key="2">
    <source>
        <dbReference type="Proteomes" id="UP000724874"/>
    </source>
</evidence>
<dbReference type="SUPFAM" id="SSF81606">
    <property type="entry name" value="PP2C-like"/>
    <property type="match status" value="1"/>
</dbReference>
<name>A0A9P5TUS6_GYMJU</name>
<protein>
    <recommendedName>
        <fullName evidence="3">PPM-type phosphatase domain-containing protein</fullName>
    </recommendedName>
</protein>
<gene>
    <name evidence="1" type="ORF">CPB84DRAFT_1742705</name>
</gene>
<evidence type="ECO:0000313" key="1">
    <source>
        <dbReference type="EMBL" id="KAF8912072.1"/>
    </source>
</evidence>
<comment type="caution">
    <text evidence="1">The sequence shown here is derived from an EMBL/GenBank/DDBJ whole genome shotgun (WGS) entry which is preliminary data.</text>
</comment>
<evidence type="ECO:0008006" key="3">
    <source>
        <dbReference type="Google" id="ProtNLM"/>
    </source>
</evidence>
<accession>A0A9P5TUS6</accession>
<dbReference type="EMBL" id="JADNYJ010000003">
    <property type="protein sequence ID" value="KAF8912072.1"/>
    <property type="molecule type" value="Genomic_DNA"/>
</dbReference>
<dbReference type="Gene3D" id="3.60.40.10">
    <property type="entry name" value="PPM-type phosphatase domain"/>
    <property type="match status" value="1"/>
</dbReference>